<dbReference type="PANTHER" id="PTHR47256:SF1">
    <property type="entry name" value="ZN(II)2CYS6 TRANSCRIPTION FACTOR (EUROFUNG)"/>
    <property type="match status" value="1"/>
</dbReference>
<dbReference type="InterPro" id="IPR036864">
    <property type="entry name" value="Zn2-C6_fun-type_DNA-bd_sf"/>
</dbReference>
<accession>A0A9P8CEB0</accession>
<dbReference type="EMBL" id="MU253966">
    <property type="protein sequence ID" value="KAG9243582.1"/>
    <property type="molecule type" value="Genomic_DNA"/>
</dbReference>
<dbReference type="SUPFAM" id="SSF57701">
    <property type="entry name" value="Zn2/Cys6 DNA-binding domain"/>
    <property type="match status" value="1"/>
</dbReference>
<keyword evidence="6" id="KW-1185">Reference proteome</keyword>
<comment type="caution">
    <text evidence="5">The sequence shown here is derived from an EMBL/GenBank/DDBJ whole genome shotgun (WGS) entry which is preliminary data.</text>
</comment>
<dbReference type="CDD" id="cd00067">
    <property type="entry name" value="GAL4"/>
    <property type="match status" value="1"/>
</dbReference>
<evidence type="ECO:0000313" key="5">
    <source>
        <dbReference type="EMBL" id="KAG9243582.1"/>
    </source>
</evidence>
<sequence>MTFRKICPSLDEDSAELTSPSLSTPEPTLSDPCRVQNGNVTDAAGANSLSNSNTSKRRRVPESVTRNACLNCRKARAKCDGRKPCKRCATRTEASDCIYEVHVKHAKEELVKQIKDLLAKEHLTEQILQALSVDEQVPEILNRLKKGEPYAKTVEWLGRPLHKEFKQSPRDSYAFLTSDYDMGGMTSRFSWTAVTKDTGVLDHLFQLYFAWIHPVHTLFSEGHFVDSYKRKSTMYCSSVLVNAICAMACHLHTASDKDTINFRLLGNDFTNAVRAETDSSDRSITAIQASAVMFLVLIARADALRATAYWKIAARGIPNVKVPDVEGFNEVWLATVCGIRNLNSEWAQITFCAPSTVLGPLNHFEDGDNGIDEARWYCYRNVRGECPAWPSLLATTNRQRTKLVAIIDEVSTMFYSPIRNPITARQVLHSYSKLAAWRESLPHSIGGIENRSSPLLPHALSLLIMYETAVVHLLRPLLDLRGFPASSVEATVWSHAQRGLSLLDEQYRLQYSFTRQPVLQMFYILHLSDVVARFFSSGFEEPFKDGPGAIAFGLGALSTSKVGFPIASPLHQMLRTTADDYSIQLPKELEVFTGSRRPSDTQVFTLDQMIESCTMPTYSQPIAEIHSRYLSSFSADWIDATQHGGLPGAIANSGQPSHPQPDPNIEERAVQNLMQIRNLLNTT</sequence>
<evidence type="ECO:0000256" key="1">
    <source>
        <dbReference type="ARBA" id="ARBA00022723"/>
    </source>
</evidence>
<feature type="compositionally biased region" description="Low complexity" evidence="3">
    <location>
        <begin position="16"/>
        <end position="30"/>
    </location>
</feature>
<dbReference type="PROSITE" id="PS00463">
    <property type="entry name" value="ZN2_CY6_FUNGAL_1"/>
    <property type="match status" value="1"/>
</dbReference>
<name>A0A9P8CEB0_9HELO</name>
<dbReference type="Pfam" id="PF04082">
    <property type="entry name" value="Fungal_trans"/>
    <property type="match status" value="1"/>
</dbReference>
<dbReference type="GO" id="GO:0003677">
    <property type="term" value="F:DNA binding"/>
    <property type="evidence" value="ECO:0007669"/>
    <property type="project" value="InterPro"/>
</dbReference>
<evidence type="ECO:0000313" key="6">
    <source>
        <dbReference type="Proteomes" id="UP000887226"/>
    </source>
</evidence>
<dbReference type="InterPro" id="IPR001138">
    <property type="entry name" value="Zn2Cys6_DnaBD"/>
</dbReference>
<dbReference type="InterPro" id="IPR007219">
    <property type="entry name" value="XnlR_reg_dom"/>
</dbReference>
<feature type="region of interest" description="Disordered" evidence="3">
    <location>
        <begin position="645"/>
        <end position="664"/>
    </location>
</feature>
<dbReference type="CDD" id="cd12148">
    <property type="entry name" value="fungal_TF_MHR"/>
    <property type="match status" value="1"/>
</dbReference>
<dbReference type="GO" id="GO:0000981">
    <property type="term" value="F:DNA-binding transcription factor activity, RNA polymerase II-specific"/>
    <property type="evidence" value="ECO:0007669"/>
    <property type="project" value="InterPro"/>
</dbReference>
<dbReference type="Gene3D" id="4.10.240.10">
    <property type="entry name" value="Zn(2)-C6 fungal-type DNA-binding domain"/>
    <property type="match status" value="1"/>
</dbReference>
<feature type="domain" description="Zn(2)-C6 fungal-type" evidence="4">
    <location>
        <begin position="68"/>
        <end position="99"/>
    </location>
</feature>
<protein>
    <recommendedName>
        <fullName evidence="4">Zn(2)-C6 fungal-type domain-containing protein</fullName>
    </recommendedName>
</protein>
<dbReference type="PANTHER" id="PTHR47256">
    <property type="entry name" value="ZN(II)2CYS6 TRANSCRIPTION FACTOR (EUROFUNG)-RELATED"/>
    <property type="match status" value="1"/>
</dbReference>
<organism evidence="5 6">
    <name type="scientific">Calycina marina</name>
    <dbReference type="NCBI Taxonomy" id="1763456"/>
    <lineage>
        <taxon>Eukaryota</taxon>
        <taxon>Fungi</taxon>
        <taxon>Dikarya</taxon>
        <taxon>Ascomycota</taxon>
        <taxon>Pezizomycotina</taxon>
        <taxon>Leotiomycetes</taxon>
        <taxon>Helotiales</taxon>
        <taxon>Pezizellaceae</taxon>
        <taxon>Calycina</taxon>
    </lineage>
</organism>
<dbReference type="PROSITE" id="PS50048">
    <property type="entry name" value="ZN2_CY6_FUNGAL_2"/>
    <property type="match status" value="1"/>
</dbReference>
<dbReference type="InterPro" id="IPR053187">
    <property type="entry name" value="Notoamide_regulator"/>
</dbReference>
<reference evidence="5" key="1">
    <citation type="journal article" date="2021" name="IMA Fungus">
        <title>Genomic characterization of three marine fungi, including Emericellopsis atlantica sp. nov. with signatures of a generalist lifestyle and marine biomass degradation.</title>
        <authorList>
            <person name="Hagestad O.C."/>
            <person name="Hou L."/>
            <person name="Andersen J.H."/>
            <person name="Hansen E.H."/>
            <person name="Altermark B."/>
            <person name="Li C."/>
            <person name="Kuhnert E."/>
            <person name="Cox R.J."/>
            <person name="Crous P.W."/>
            <person name="Spatafora J.W."/>
            <person name="Lail K."/>
            <person name="Amirebrahimi M."/>
            <person name="Lipzen A."/>
            <person name="Pangilinan J."/>
            <person name="Andreopoulos W."/>
            <person name="Hayes R.D."/>
            <person name="Ng V."/>
            <person name="Grigoriev I.V."/>
            <person name="Jackson S.A."/>
            <person name="Sutton T.D.S."/>
            <person name="Dobson A.D.W."/>
            <person name="Rama T."/>
        </authorList>
    </citation>
    <scope>NUCLEOTIDE SEQUENCE</scope>
    <source>
        <strain evidence="5">TRa3180A</strain>
    </source>
</reference>
<dbReference type="Proteomes" id="UP000887226">
    <property type="component" value="Unassembled WGS sequence"/>
</dbReference>
<keyword evidence="1" id="KW-0479">Metal-binding</keyword>
<proteinExistence type="predicted"/>
<dbReference type="Pfam" id="PF00172">
    <property type="entry name" value="Zn_clus"/>
    <property type="match status" value="1"/>
</dbReference>
<feature type="region of interest" description="Disordered" evidence="3">
    <location>
        <begin position="1"/>
        <end position="60"/>
    </location>
</feature>
<keyword evidence="2" id="KW-0539">Nucleus</keyword>
<gene>
    <name evidence="5" type="ORF">BJ878DRAFT_112552</name>
</gene>
<evidence type="ECO:0000256" key="3">
    <source>
        <dbReference type="SAM" id="MobiDB-lite"/>
    </source>
</evidence>
<dbReference type="AlphaFoldDB" id="A0A9P8CEB0"/>
<evidence type="ECO:0000256" key="2">
    <source>
        <dbReference type="ARBA" id="ARBA00023242"/>
    </source>
</evidence>
<dbReference type="SMART" id="SM00066">
    <property type="entry name" value="GAL4"/>
    <property type="match status" value="1"/>
</dbReference>
<evidence type="ECO:0000259" key="4">
    <source>
        <dbReference type="PROSITE" id="PS50048"/>
    </source>
</evidence>
<dbReference type="GO" id="GO:0006351">
    <property type="term" value="P:DNA-templated transcription"/>
    <property type="evidence" value="ECO:0007669"/>
    <property type="project" value="InterPro"/>
</dbReference>
<dbReference type="GO" id="GO:0008270">
    <property type="term" value="F:zinc ion binding"/>
    <property type="evidence" value="ECO:0007669"/>
    <property type="project" value="InterPro"/>
</dbReference>
<dbReference type="OrthoDB" id="2162761at2759"/>